<protein>
    <submittedName>
        <fullName evidence="2">Uncharacterized protein</fullName>
    </submittedName>
</protein>
<keyword evidence="3" id="KW-1185">Reference proteome</keyword>
<comment type="caution">
    <text evidence="2">The sequence shown here is derived from an EMBL/GenBank/DDBJ whole genome shotgun (WGS) entry which is preliminary data.</text>
</comment>
<evidence type="ECO:0000313" key="3">
    <source>
        <dbReference type="Proteomes" id="UP001152649"/>
    </source>
</evidence>
<sequence>MRRSSAGLTSPSRAIVTTAARPESNHTSHIQSPLASNRIHFLQFKPPFKMDAMATTQLAPRFDLRKFNGARTNTNNGFSRSNSDASMVSDQSFQSFLNCHMRHPWGVVDYYIYLGYAEGKTSIQKRLGECYLLEKNGFRNVVMEDDMDLSNIPDRKHPTVIFLSLPVPNIRDDCFTMLVLAFDFGEHRLQGHIFDTEDALESYEDLWLVWSREAGKLVIDVSVYSFLEYVDDAMRHQAEALSIGILNNFGMTTQKLPCGFDTVVVIQYLQFISDTRDMLWENTDNFESEFGYLESELRDILMEGSRDAWLAAGRGLSVVEFRQQSMRQLAGMNFIWMQTVPDLRDEMKINATAPPTPTRIQVVEAPLPRNLKWQTLISSTTFLQLLIIFWLSGITLAAFWQFMGNHEAPVKPTSHVSLFGWWNSEPEAKPTGIISMWPVYQIIQRMGLHYFLPIAPEPRGVRLFNWWPFRLEAAQVKASGWLFLNKIIRDFQVPQWQPFKLRAWGISMKLLTRLSSNPHLQNIQLLWKNLRVQDIRLPGGVRNHVLVRWVRSAKQALFE</sequence>
<gene>
    <name evidence="2" type="ORF">PSALAMII_LOCUS11561</name>
</gene>
<organism evidence="2 3">
    <name type="scientific">Penicillium salamii</name>
    <dbReference type="NCBI Taxonomy" id="1612424"/>
    <lineage>
        <taxon>Eukaryota</taxon>
        <taxon>Fungi</taxon>
        <taxon>Dikarya</taxon>
        <taxon>Ascomycota</taxon>
        <taxon>Pezizomycotina</taxon>
        <taxon>Eurotiomycetes</taxon>
        <taxon>Eurotiomycetidae</taxon>
        <taxon>Eurotiales</taxon>
        <taxon>Aspergillaceae</taxon>
        <taxon>Penicillium</taxon>
    </lineage>
</organism>
<name>A0A9W4K6W1_9EURO</name>
<reference evidence="2" key="1">
    <citation type="submission" date="2021-07" db="EMBL/GenBank/DDBJ databases">
        <authorList>
            <person name="Branca A.L. A."/>
        </authorList>
    </citation>
    <scope>NUCLEOTIDE SEQUENCE</scope>
</reference>
<dbReference type="EMBL" id="CAJVPG010000470">
    <property type="protein sequence ID" value="CAG8431598.1"/>
    <property type="molecule type" value="Genomic_DNA"/>
</dbReference>
<evidence type="ECO:0000256" key="1">
    <source>
        <dbReference type="SAM" id="MobiDB-lite"/>
    </source>
</evidence>
<dbReference type="Proteomes" id="UP001152649">
    <property type="component" value="Unassembled WGS sequence"/>
</dbReference>
<proteinExistence type="predicted"/>
<accession>A0A9W4K6W1</accession>
<feature type="compositionally biased region" description="Polar residues" evidence="1">
    <location>
        <begin position="1"/>
        <end position="12"/>
    </location>
</feature>
<dbReference type="AlphaFoldDB" id="A0A9W4K6W1"/>
<dbReference type="OrthoDB" id="4363600at2759"/>
<evidence type="ECO:0000313" key="2">
    <source>
        <dbReference type="EMBL" id="CAG8431598.1"/>
    </source>
</evidence>
<feature type="region of interest" description="Disordered" evidence="1">
    <location>
        <begin position="1"/>
        <end position="32"/>
    </location>
</feature>